<organism evidence="3 4">
    <name type="scientific">Cetraspora pellucida</name>
    <dbReference type="NCBI Taxonomy" id="1433469"/>
    <lineage>
        <taxon>Eukaryota</taxon>
        <taxon>Fungi</taxon>
        <taxon>Fungi incertae sedis</taxon>
        <taxon>Mucoromycota</taxon>
        <taxon>Glomeromycotina</taxon>
        <taxon>Glomeromycetes</taxon>
        <taxon>Diversisporales</taxon>
        <taxon>Gigasporaceae</taxon>
        <taxon>Cetraspora</taxon>
    </lineage>
</organism>
<dbReference type="OrthoDB" id="2425451at2759"/>
<keyword evidence="4" id="KW-1185">Reference proteome</keyword>
<dbReference type="Proteomes" id="UP000789759">
    <property type="component" value="Unassembled WGS sequence"/>
</dbReference>
<evidence type="ECO:0000313" key="4">
    <source>
        <dbReference type="Proteomes" id="UP000789759"/>
    </source>
</evidence>
<evidence type="ECO:0000313" key="3">
    <source>
        <dbReference type="EMBL" id="CAG8635878.1"/>
    </source>
</evidence>
<reference evidence="3" key="1">
    <citation type="submission" date="2021-06" db="EMBL/GenBank/DDBJ databases">
        <authorList>
            <person name="Kallberg Y."/>
            <person name="Tangrot J."/>
            <person name="Rosling A."/>
        </authorList>
    </citation>
    <scope>NUCLEOTIDE SEQUENCE</scope>
    <source>
        <strain evidence="3">FL966</strain>
    </source>
</reference>
<accession>A0A9N9DEZ5</accession>
<dbReference type="PROSITE" id="PS50966">
    <property type="entry name" value="ZF_SWIM"/>
    <property type="match status" value="1"/>
</dbReference>
<evidence type="ECO:0000256" key="1">
    <source>
        <dbReference type="PROSITE-ProRule" id="PRU00325"/>
    </source>
</evidence>
<name>A0A9N9DEZ5_9GLOM</name>
<dbReference type="EMBL" id="CAJVQA010006190">
    <property type="protein sequence ID" value="CAG8635878.1"/>
    <property type="molecule type" value="Genomic_DNA"/>
</dbReference>
<dbReference type="GO" id="GO:0008270">
    <property type="term" value="F:zinc ion binding"/>
    <property type="evidence" value="ECO:0007669"/>
    <property type="project" value="UniProtKB-KW"/>
</dbReference>
<keyword evidence="1" id="KW-0479">Metal-binding</keyword>
<keyword evidence="1" id="KW-0863">Zinc-finger</keyword>
<dbReference type="AlphaFoldDB" id="A0A9N9DEZ5"/>
<sequence length="213" mass="24498">MFSEDLYDKTLIELTEVVDGIGDIKELWIVSCIDQQKHHFIVLFGNASHLCTCLTLVNCGIICHHFFAILLESEIAQFHIGILAKCWFNNRVMLKNDDYSNKRAISIRSGRKFGAFENDVQVDFSLIDLIRGQCVFTSKIQHHIRSLTLYGKGFGLMKKTLNLAIQTGCTEELYELHQQFINKMEKQLAKQEGCVLQSDDEYNYETINNPLKL</sequence>
<comment type="caution">
    <text evidence="3">The sequence shown here is derived from an EMBL/GenBank/DDBJ whole genome shotgun (WGS) entry which is preliminary data.</text>
</comment>
<keyword evidence="1" id="KW-0862">Zinc</keyword>
<proteinExistence type="predicted"/>
<gene>
    <name evidence="3" type="ORF">CPELLU_LOCUS8617</name>
</gene>
<feature type="domain" description="SWIM-type" evidence="2">
    <location>
        <begin position="40"/>
        <end position="74"/>
    </location>
</feature>
<evidence type="ECO:0000259" key="2">
    <source>
        <dbReference type="PROSITE" id="PS50966"/>
    </source>
</evidence>
<protein>
    <submittedName>
        <fullName evidence="3">9411_t:CDS:1</fullName>
    </submittedName>
</protein>
<dbReference type="InterPro" id="IPR007527">
    <property type="entry name" value="Znf_SWIM"/>
</dbReference>